<dbReference type="SUPFAM" id="SSF48452">
    <property type="entry name" value="TPR-like"/>
    <property type="match status" value="3"/>
</dbReference>
<feature type="coiled-coil region" evidence="4">
    <location>
        <begin position="386"/>
        <end position="455"/>
    </location>
</feature>
<dbReference type="EMBL" id="GG662548">
    <property type="protein sequence ID" value="EAS01947.1"/>
    <property type="molecule type" value="Genomic_DNA"/>
</dbReference>
<dbReference type="InterPro" id="IPR013105">
    <property type="entry name" value="TPR_2"/>
</dbReference>
<dbReference type="RefSeq" id="XP_001022192.1">
    <property type="nucleotide sequence ID" value="XM_001022192.1"/>
</dbReference>
<dbReference type="Gene3D" id="1.25.40.10">
    <property type="entry name" value="Tetratricopeptide repeat domain"/>
    <property type="match status" value="2"/>
</dbReference>
<protein>
    <submittedName>
        <fullName evidence="5">Tetratricopeptide repeat protein</fullName>
    </submittedName>
</protein>
<dbReference type="InterPro" id="IPR019734">
    <property type="entry name" value="TPR_rpt"/>
</dbReference>
<proteinExistence type="predicted"/>
<reference evidence="6" key="1">
    <citation type="journal article" date="2006" name="PLoS Biol.">
        <title>Macronuclear genome sequence of the ciliate Tetrahymena thermophila, a model eukaryote.</title>
        <authorList>
            <person name="Eisen J.A."/>
            <person name="Coyne R.S."/>
            <person name="Wu M."/>
            <person name="Wu D."/>
            <person name="Thiagarajan M."/>
            <person name="Wortman J.R."/>
            <person name="Badger J.H."/>
            <person name="Ren Q."/>
            <person name="Amedeo P."/>
            <person name="Jones K.M."/>
            <person name="Tallon L.J."/>
            <person name="Delcher A.L."/>
            <person name="Salzberg S.L."/>
            <person name="Silva J.C."/>
            <person name="Haas B.J."/>
            <person name="Majoros W.H."/>
            <person name="Farzad M."/>
            <person name="Carlton J.M."/>
            <person name="Smith R.K. Jr."/>
            <person name="Garg J."/>
            <person name="Pearlman R.E."/>
            <person name="Karrer K.M."/>
            <person name="Sun L."/>
            <person name="Manning G."/>
            <person name="Elde N.C."/>
            <person name="Turkewitz A.P."/>
            <person name="Asai D.J."/>
            <person name="Wilkes D.E."/>
            <person name="Wang Y."/>
            <person name="Cai H."/>
            <person name="Collins K."/>
            <person name="Stewart B.A."/>
            <person name="Lee S.R."/>
            <person name="Wilamowska K."/>
            <person name="Weinberg Z."/>
            <person name="Ruzzo W.L."/>
            <person name="Wloga D."/>
            <person name="Gaertig J."/>
            <person name="Frankel J."/>
            <person name="Tsao C.-C."/>
            <person name="Gorovsky M.A."/>
            <person name="Keeling P.J."/>
            <person name="Waller R.F."/>
            <person name="Patron N.J."/>
            <person name="Cherry J.M."/>
            <person name="Stover N.A."/>
            <person name="Krieger C.J."/>
            <person name="del Toro C."/>
            <person name="Ryder H.F."/>
            <person name="Williamson S.C."/>
            <person name="Barbeau R.A."/>
            <person name="Hamilton E.P."/>
            <person name="Orias E."/>
        </authorList>
    </citation>
    <scope>NUCLEOTIDE SEQUENCE [LARGE SCALE GENOMIC DNA]</scope>
    <source>
        <strain evidence="6">SB210</strain>
    </source>
</reference>
<evidence type="ECO:0000256" key="2">
    <source>
        <dbReference type="ARBA" id="ARBA00022803"/>
    </source>
</evidence>
<keyword evidence="6" id="KW-1185">Reference proteome</keyword>
<evidence type="ECO:0000256" key="4">
    <source>
        <dbReference type="SAM" id="Coils"/>
    </source>
</evidence>
<dbReference type="OrthoDB" id="626167at2759"/>
<dbReference type="KEGG" id="tet:TTHERM_00499340"/>
<dbReference type="STRING" id="312017.I7MLE5"/>
<evidence type="ECO:0000313" key="5">
    <source>
        <dbReference type="EMBL" id="EAS01947.1"/>
    </source>
</evidence>
<dbReference type="PROSITE" id="PS50005">
    <property type="entry name" value="TPR"/>
    <property type="match status" value="2"/>
</dbReference>
<dbReference type="InterPro" id="IPR011990">
    <property type="entry name" value="TPR-like_helical_dom_sf"/>
</dbReference>
<evidence type="ECO:0000256" key="1">
    <source>
        <dbReference type="ARBA" id="ARBA00022737"/>
    </source>
</evidence>
<keyword evidence="1" id="KW-0677">Repeat</keyword>
<organism evidence="5 6">
    <name type="scientific">Tetrahymena thermophila (strain SB210)</name>
    <dbReference type="NCBI Taxonomy" id="312017"/>
    <lineage>
        <taxon>Eukaryota</taxon>
        <taxon>Sar</taxon>
        <taxon>Alveolata</taxon>
        <taxon>Ciliophora</taxon>
        <taxon>Intramacronucleata</taxon>
        <taxon>Oligohymenophorea</taxon>
        <taxon>Hymenostomatida</taxon>
        <taxon>Tetrahymenina</taxon>
        <taxon>Tetrahymenidae</taxon>
        <taxon>Tetrahymena</taxon>
    </lineage>
</organism>
<gene>
    <name evidence="5" type="ORF">TTHERM_00499340</name>
</gene>
<accession>I7MLE5</accession>
<dbReference type="Proteomes" id="UP000009168">
    <property type="component" value="Unassembled WGS sequence"/>
</dbReference>
<feature type="repeat" description="TPR" evidence="3">
    <location>
        <begin position="740"/>
        <end position="773"/>
    </location>
</feature>
<name>I7MLE5_TETTS</name>
<dbReference type="GeneID" id="7838160"/>
<feature type="coiled-coil region" evidence="4">
    <location>
        <begin position="47"/>
        <end position="74"/>
    </location>
</feature>
<evidence type="ECO:0000256" key="3">
    <source>
        <dbReference type="PROSITE-ProRule" id="PRU00339"/>
    </source>
</evidence>
<feature type="repeat" description="TPR" evidence="3">
    <location>
        <begin position="698"/>
        <end position="731"/>
    </location>
</feature>
<evidence type="ECO:0000313" key="6">
    <source>
        <dbReference type="Proteomes" id="UP000009168"/>
    </source>
</evidence>
<dbReference type="InParanoid" id="I7MLE5"/>
<dbReference type="AlphaFoldDB" id="I7MLE5"/>
<dbReference type="SMART" id="SM00028">
    <property type="entry name" value="TPR"/>
    <property type="match status" value="8"/>
</dbReference>
<dbReference type="Pfam" id="PF13181">
    <property type="entry name" value="TPR_8"/>
    <property type="match status" value="1"/>
</dbReference>
<dbReference type="OMA" id="ANNTSEW"/>
<dbReference type="PANTHER" id="PTHR45641">
    <property type="entry name" value="TETRATRICOPEPTIDE REPEAT PROTEIN (AFU_ORTHOLOGUE AFUA_6G03870)"/>
    <property type="match status" value="1"/>
</dbReference>
<dbReference type="eggNOG" id="KOG1840">
    <property type="taxonomic scope" value="Eukaryota"/>
</dbReference>
<dbReference type="PANTHER" id="PTHR45641:SF19">
    <property type="entry name" value="NEPHROCYSTIN-3"/>
    <property type="match status" value="1"/>
</dbReference>
<keyword evidence="4" id="KW-0175">Coiled coil</keyword>
<dbReference type="HOGENOM" id="CLU_338759_0_0_1"/>
<sequence>MRPWLKNKQQNISEEQNVDQVKNILDLVQLIQQERNSNQKSRQSLRGEFLFEKIQELETKLKELQNDKIQQNIADHFASYISYLINLYVNVKGELLDQQFLQKIVQLKMKIQWKSNKFFTIVDDKNEFLVFQNKVEADETNIKVVIKDSTQKVSFSLGPLNIEALIQDEMKTDLEIHRLLEKKVSINSSIYSLYEAFDVKQSQKYYLAVVPFDNQQLSPINSITNFLYHIYLSDKYAENISPISKNIVKINDKNYGTKLVFLIQKPQCTLFDLIKERSINKQYFSQGSMKKIFTQLVELLYEIQNELNISINDLTVDNIGYYKNSDSYKILSLDILTNKETELVGKIHSLPKEFYSQYTQNEANKFNSYNYSMFQLAQSLLQVYNLNAKQYEISELDDLVKQLEEKEKSNQLDDFLKIIYYLFKYDKDKVKEQLSELKKNKQEEIEQQKQDQNKDEVTDSELSKKIVEKIKKKKKPLTLQETLNIAIGYYEISDKNRSIKAYREFIQKSQDHSSATEVNQLQVQKDIIFATKEISQIYLSLDDLNEAITNIRQAAQLCQQYQLVEDLKFVSYDWNGIGAKLQQKGLLKEQINLHKEILSILEQNLNNKDDSSISYTLSMLGEAYKNVGEIGLAKQSIERSYEIDKKLYGNNSLQIAISLHEVGTIQLLKGMFTEAICNLEKSLEIKKQKLKQSDPDIARGLNNLAEAYRGLGNNKKALELFEQALTIFNEAKLTESQEVSPTLNNIGIILYQQGSYEKGIEFLEKALKIEQKVLGENHQNNAQTMFNMMIMLQKINKIEEAVQYGSQAYRIFLNIYPAGHPTLVQCNQVLTFLSSKLKNN</sequence>
<keyword evidence="2 3" id="KW-0802">TPR repeat</keyword>
<dbReference type="Pfam" id="PF07719">
    <property type="entry name" value="TPR_2"/>
    <property type="match status" value="1"/>
</dbReference>
<dbReference type="Pfam" id="PF13424">
    <property type="entry name" value="TPR_12"/>
    <property type="match status" value="2"/>
</dbReference>